<dbReference type="EMBL" id="LAZR01022269">
    <property type="protein sequence ID" value="KKL82465.1"/>
    <property type="molecule type" value="Genomic_DNA"/>
</dbReference>
<proteinExistence type="predicted"/>
<reference evidence="1" key="1">
    <citation type="journal article" date="2015" name="Nature">
        <title>Complex archaea that bridge the gap between prokaryotes and eukaryotes.</title>
        <authorList>
            <person name="Spang A."/>
            <person name="Saw J.H."/>
            <person name="Jorgensen S.L."/>
            <person name="Zaremba-Niedzwiedzka K."/>
            <person name="Martijn J."/>
            <person name="Lind A.E."/>
            <person name="van Eijk R."/>
            <person name="Schleper C."/>
            <person name="Guy L."/>
            <person name="Ettema T.J."/>
        </authorList>
    </citation>
    <scope>NUCLEOTIDE SEQUENCE</scope>
</reference>
<feature type="non-terminal residue" evidence="1">
    <location>
        <position position="1"/>
    </location>
</feature>
<gene>
    <name evidence="1" type="ORF">LCGC14_1984510</name>
</gene>
<name>A0A0F9HL54_9ZZZZ</name>
<comment type="caution">
    <text evidence="1">The sequence shown here is derived from an EMBL/GenBank/DDBJ whole genome shotgun (WGS) entry which is preliminary data.</text>
</comment>
<protein>
    <submittedName>
        <fullName evidence="1">Uncharacterized protein</fullName>
    </submittedName>
</protein>
<accession>A0A0F9HL54</accession>
<dbReference type="AlphaFoldDB" id="A0A0F9HL54"/>
<organism evidence="1">
    <name type="scientific">marine sediment metagenome</name>
    <dbReference type="NCBI Taxonomy" id="412755"/>
    <lineage>
        <taxon>unclassified sequences</taxon>
        <taxon>metagenomes</taxon>
        <taxon>ecological metagenomes</taxon>
    </lineage>
</organism>
<evidence type="ECO:0000313" key="1">
    <source>
        <dbReference type="EMBL" id="KKL82465.1"/>
    </source>
</evidence>
<sequence length="154" mass="17268">VTDAPVWAGKEDSSSSQMTRALFHTQCRAAEFGREGKPTRHYTTRAIAADYATLLTGDERYVDADKMNTGPQAIALYDKPVLTDPFIASGDWFGLDAMQFELWVHEDDDMDVSPWIELGESGYRKSMAKYVTNVCNLVCRKRRTSFKLTALTGT</sequence>